<evidence type="ECO:0000256" key="1">
    <source>
        <dbReference type="ARBA" id="ARBA00022679"/>
    </source>
</evidence>
<organism evidence="8">
    <name type="scientific">Tanacetum cinerariifolium</name>
    <name type="common">Dalmatian daisy</name>
    <name type="synonym">Chrysanthemum cinerariifolium</name>
    <dbReference type="NCBI Taxonomy" id="118510"/>
    <lineage>
        <taxon>Eukaryota</taxon>
        <taxon>Viridiplantae</taxon>
        <taxon>Streptophyta</taxon>
        <taxon>Embryophyta</taxon>
        <taxon>Tracheophyta</taxon>
        <taxon>Spermatophyta</taxon>
        <taxon>Magnoliopsida</taxon>
        <taxon>eudicotyledons</taxon>
        <taxon>Gunneridae</taxon>
        <taxon>Pentapetalae</taxon>
        <taxon>asterids</taxon>
        <taxon>campanulids</taxon>
        <taxon>Asterales</taxon>
        <taxon>Asteraceae</taxon>
        <taxon>Asteroideae</taxon>
        <taxon>Anthemideae</taxon>
        <taxon>Anthemidinae</taxon>
        <taxon>Tanacetum</taxon>
    </lineage>
</organism>
<dbReference type="AlphaFoldDB" id="A0A6L2M9C5"/>
<keyword evidence="3" id="KW-0540">Nuclease</keyword>
<sequence length="441" mass="50349">MKRYGVNHHFSTSYHPQTSGQVENTNIALKRILENTVKDNPAIWSRKLDDALWAFRTAYKTPTSTTPYMLIYGKNYHLPFELEHRAYWALKNCNPDLIAAVPSTAHGMLKFLIEGGIVTLRSSTIIPAERRMVAEALRESPYKEPIVAGGIKEQLGHIHLEAGRHDMCSQIHSRTSFEYLLRVPTKAKKKRTCTRPEQIHPRGSFQASRRLNHKGRALQQLALETSHEQEILMDIKETFQVLRKINMKLNPKKCTLGSEEGMFLGHVVNTKGINACLEKAKAIMKLHSPRTLKEALEINYNPMEKLVLALVHASRRLRRHFQAHTIIVVTDKPIKQILSRPENAERMAKWHFKLSAYDVNYKPRTSICSQVLANFIAERPDEDAPPMETPPEKEVPKSWTLFTYGSSCLEGSEAGLILTNPKGTNFTYALRFRFDTSNNEV</sequence>
<dbReference type="EMBL" id="BKCJ010006146">
    <property type="protein sequence ID" value="GEU70606.1"/>
    <property type="molecule type" value="Genomic_DNA"/>
</dbReference>
<dbReference type="GO" id="GO:0004519">
    <property type="term" value="F:endonuclease activity"/>
    <property type="evidence" value="ECO:0007669"/>
    <property type="project" value="UniProtKB-KW"/>
</dbReference>
<accession>A0A6L2M9C5</accession>
<dbReference type="Gene3D" id="3.30.420.10">
    <property type="entry name" value="Ribonuclease H-like superfamily/Ribonuclease H"/>
    <property type="match status" value="1"/>
</dbReference>
<protein>
    <submittedName>
        <fullName evidence="8">Retrovirus-related Pol polyprotein from transposon opus</fullName>
    </submittedName>
</protein>
<dbReference type="PROSITE" id="PS50994">
    <property type="entry name" value="INTEGRASE"/>
    <property type="match status" value="1"/>
</dbReference>
<keyword evidence="2" id="KW-0548">Nucleotidyltransferase</keyword>
<comment type="caution">
    <text evidence="8">The sequence shown here is derived from an EMBL/GenBank/DDBJ whole genome shotgun (WGS) entry which is preliminary data.</text>
</comment>
<evidence type="ECO:0000256" key="4">
    <source>
        <dbReference type="ARBA" id="ARBA00022759"/>
    </source>
</evidence>
<dbReference type="InterPro" id="IPR001584">
    <property type="entry name" value="Integrase_cat-core"/>
</dbReference>
<dbReference type="PANTHER" id="PTHR48475:SF2">
    <property type="entry name" value="RIBONUCLEASE H"/>
    <property type="match status" value="1"/>
</dbReference>
<dbReference type="GO" id="GO:0003964">
    <property type="term" value="F:RNA-directed DNA polymerase activity"/>
    <property type="evidence" value="ECO:0007669"/>
    <property type="project" value="UniProtKB-KW"/>
</dbReference>
<name>A0A6L2M9C5_TANCI</name>
<gene>
    <name evidence="8" type="ORF">Tci_042584</name>
</gene>
<dbReference type="GO" id="GO:0016787">
    <property type="term" value="F:hydrolase activity"/>
    <property type="evidence" value="ECO:0007669"/>
    <property type="project" value="UniProtKB-KW"/>
</dbReference>
<dbReference type="Gene3D" id="3.30.70.270">
    <property type="match status" value="1"/>
</dbReference>
<dbReference type="GO" id="GO:0003676">
    <property type="term" value="F:nucleic acid binding"/>
    <property type="evidence" value="ECO:0007669"/>
    <property type="project" value="InterPro"/>
</dbReference>
<dbReference type="SUPFAM" id="SSF56672">
    <property type="entry name" value="DNA/RNA polymerases"/>
    <property type="match status" value="1"/>
</dbReference>
<dbReference type="InterPro" id="IPR043502">
    <property type="entry name" value="DNA/RNA_pol_sf"/>
</dbReference>
<evidence type="ECO:0000256" key="2">
    <source>
        <dbReference type="ARBA" id="ARBA00022695"/>
    </source>
</evidence>
<dbReference type="InterPro" id="IPR041373">
    <property type="entry name" value="RT_RNaseH"/>
</dbReference>
<proteinExistence type="predicted"/>
<keyword evidence="1" id="KW-0808">Transferase</keyword>
<dbReference type="InterPro" id="IPR036397">
    <property type="entry name" value="RNaseH_sf"/>
</dbReference>
<dbReference type="GO" id="GO:0015074">
    <property type="term" value="P:DNA integration"/>
    <property type="evidence" value="ECO:0007669"/>
    <property type="project" value="InterPro"/>
</dbReference>
<keyword evidence="6" id="KW-0695">RNA-directed DNA polymerase</keyword>
<evidence type="ECO:0000313" key="8">
    <source>
        <dbReference type="EMBL" id="GEU70606.1"/>
    </source>
</evidence>
<keyword evidence="5" id="KW-0378">Hydrolase</keyword>
<dbReference type="Pfam" id="PF17917">
    <property type="entry name" value="RT_RNaseH"/>
    <property type="match status" value="1"/>
</dbReference>
<dbReference type="SUPFAM" id="SSF53098">
    <property type="entry name" value="Ribonuclease H-like"/>
    <property type="match status" value="1"/>
</dbReference>
<evidence type="ECO:0000256" key="6">
    <source>
        <dbReference type="ARBA" id="ARBA00022918"/>
    </source>
</evidence>
<feature type="domain" description="Integrase catalytic" evidence="7">
    <location>
        <begin position="1"/>
        <end position="87"/>
    </location>
</feature>
<reference evidence="8" key="1">
    <citation type="journal article" date="2019" name="Sci. Rep.">
        <title>Draft genome of Tanacetum cinerariifolium, the natural source of mosquito coil.</title>
        <authorList>
            <person name="Yamashiro T."/>
            <person name="Shiraishi A."/>
            <person name="Satake H."/>
            <person name="Nakayama K."/>
        </authorList>
    </citation>
    <scope>NUCLEOTIDE SEQUENCE</scope>
</reference>
<keyword evidence="4" id="KW-0255">Endonuclease</keyword>
<evidence type="ECO:0000259" key="7">
    <source>
        <dbReference type="PROSITE" id="PS50994"/>
    </source>
</evidence>
<dbReference type="InterPro" id="IPR043128">
    <property type="entry name" value="Rev_trsase/Diguanyl_cyclase"/>
</dbReference>
<dbReference type="InterPro" id="IPR012337">
    <property type="entry name" value="RNaseH-like_sf"/>
</dbReference>
<evidence type="ECO:0000256" key="3">
    <source>
        <dbReference type="ARBA" id="ARBA00022722"/>
    </source>
</evidence>
<dbReference type="PANTHER" id="PTHR48475">
    <property type="entry name" value="RIBONUCLEASE H"/>
    <property type="match status" value="1"/>
</dbReference>
<evidence type="ECO:0000256" key="5">
    <source>
        <dbReference type="ARBA" id="ARBA00022801"/>
    </source>
</evidence>